<evidence type="ECO:0000313" key="2">
    <source>
        <dbReference type="EMBL" id="ESK89481.1"/>
    </source>
</evidence>
<organism evidence="2 3">
    <name type="scientific">Moniliophthora roreri (strain MCA 2997)</name>
    <name type="common">Cocoa frosty pod rot fungus</name>
    <name type="synonym">Crinipellis roreri</name>
    <dbReference type="NCBI Taxonomy" id="1381753"/>
    <lineage>
        <taxon>Eukaryota</taxon>
        <taxon>Fungi</taxon>
        <taxon>Dikarya</taxon>
        <taxon>Basidiomycota</taxon>
        <taxon>Agaricomycotina</taxon>
        <taxon>Agaricomycetes</taxon>
        <taxon>Agaricomycetidae</taxon>
        <taxon>Agaricales</taxon>
        <taxon>Marasmiineae</taxon>
        <taxon>Marasmiaceae</taxon>
        <taxon>Moniliophthora</taxon>
    </lineage>
</organism>
<gene>
    <name evidence="2" type="ORF">Moror_16111</name>
</gene>
<dbReference type="PANTHER" id="PTHR24148:SF64">
    <property type="entry name" value="HETEROKARYON INCOMPATIBILITY DOMAIN-CONTAINING PROTEIN"/>
    <property type="match status" value="1"/>
</dbReference>
<dbReference type="EMBL" id="AWSO01000558">
    <property type="protein sequence ID" value="ESK89481.1"/>
    <property type="molecule type" value="Genomic_DNA"/>
</dbReference>
<proteinExistence type="predicted"/>
<dbReference type="AlphaFoldDB" id="V2X9J2"/>
<accession>V2X9J2</accession>
<dbReference type="HOGENOM" id="CLU_481444_0_0_1"/>
<feature type="domain" description="Heterokaryon incompatibility" evidence="1">
    <location>
        <begin position="136"/>
        <end position="235"/>
    </location>
</feature>
<dbReference type="InterPro" id="IPR010730">
    <property type="entry name" value="HET"/>
</dbReference>
<sequence>MLQDISCRRLAWLVGIFGYLANIWKKAIPRSNEDDPEAATSRNEVDLRVAEQLPSGDSSSASITTEGDEGNSTESLRLYVSFLFPAYSIPLDALHNTTVDLTSHLTEKRYRFIDADAFVHNRTLVIHERSSLPDLYTVISYVWFGLIAEPSQLEQEGSFRVSCGFHNDGMPREDGGPISLKVLEHACRWASNSSSSYLWLDRLCILQTSKQDKAWQISRMYDIYEGSEQCIVLPGGLQRLASVFDETSWADRAWTYQEAIVTWDYAVVLTRDWYRPKGEQHWLVDGECHWQYLQQLFVEGDNLLTRQFGTKNVGENPCLILGRNGKALNVLRRIVEYKAFNHLAVEGEETISQQTIRQLVLQGVAMRTSSRPVDMALSILGLVGVEDAFRDRVGEFQENERFRATLTLVEAMLCLEEDENDDFSVSTRASSTLVDLPLWQSLELVTNAQSPRAGKTSIGPDTAPLPSLRDLAQLLDNDNTEHRLSHHPDILMKRGPLPEWAFEVEQTEDSPNARALAIAAELPEDELLRGYRSDLGQGSVVVHHETEGFIELCRKLELKQEGEVVVVPVVFGWSLKLDRHPYIRFYKFDISHLLL</sequence>
<dbReference type="PANTHER" id="PTHR24148">
    <property type="entry name" value="ANKYRIN REPEAT DOMAIN-CONTAINING PROTEIN 39 HOMOLOG-RELATED"/>
    <property type="match status" value="1"/>
</dbReference>
<evidence type="ECO:0000313" key="3">
    <source>
        <dbReference type="Proteomes" id="UP000017559"/>
    </source>
</evidence>
<dbReference type="KEGG" id="mrr:Moror_16111"/>
<dbReference type="Pfam" id="PF06985">
    <property type="entry name" value="HET"/>
    <property type="match status" value="1"/>
</dbReference>
<reference evidence="2 3" key="1">
    <citation type="journal article" date="2014" name="BMC Genomics">
        <title>Genome and secretome analysis of the hemibiotrophic fungal pathogen, Moniliophthora roreri, which causes frosty pod rot disease of cacao: mechanisms of the biotrophic and necrotrophic phases.</title>
        <authorList>
            <person name="Meinhardt L.W."/>
            <person name="Costa G.G.L."/>
            <person name="Thomazella D.P.T."/>
            <person name="Teixeira P.J.P.L."/>
            <person name="Carazzolle M.F."/>
            <person name="Schuster S.C."/>
            <person name="Carlson J.E."/>
            <person name="Guiltinan M.J."/>
            <person name="Mieczkowski P."/>
            <person name="Farmer A."/>
            <person name="Ramaraj T."/>
            <person name="Crozier J."/>
            <person name="Davis R.E."/>
            <person name="Shao J."/>
            <person name="Melnick R.L."/>
            <person name="Pereira G.A.G."/>
            <person name="Bailey B.A."/>
        </authorList>
    </citation>
    <scope>NUCLEOTIDE SEQUENCE [LARGE SCALE GENOMIC DNA]</scope>
    <source>
        <strain evidence="2 3">MCA 2997</strain>
    </source>
</reference>
<dbReference type="Proteomes" id="UP000017559">
    <property type="component" value="Unassembled WGS sequence"/>
</dbReference>
<evidence type="ECO:0000259" key="1">
    <source>
        <dbReference type="Pfam" id="PF06985"/>
    </source>
</evidence>
<dbReference type="InterPro" id="IPR052895">
    <property type="entry name" value="HetReg/Transcr_Mod"/>
</dbReference>
<dbReference type="OrthoDB" id="674604at2759"/>
<keyword evidence="3" id="KW-1185">Reference proteome</keyword>
<name>V2X9J2_MONRO</name>
<comment type="caution">
    <text evidence="2">The sequence shown here is derived from an EMBL/GenBank/DDBJ whole genome shotgun (WGS) entry which is preliminary data.</text>
</comment>
<protein>
    <submittedName>
        <fullName evidence="2">Het domain containing protein</fullName>
    </submittedName>
</protein>